<feature type="region of interest" description="Disordered" evidence="1">
    <location>
        <begin position="1"/>
        <end position="26"/>
    </location>
</feature>
<dbReference type="GO" id="GO:0034066">
    <property type="term" value="C:Ric1-Rgp1 guanyl-nucleotide exchange factor complex"/>
    <property type="evidence" value="ECO:0000318"/>
    <property type="project" value="GO_Central"/>
</dbReference>
<dbReference type="GO" id="GO:0000139">
    <property type="term" value="C:Golgi membrane"/>
    <property type="evidence" value="ECO:0000318"/>
    <property type="project" value="GO_Central"/>
</dbReference>
<dbReference type="Proteomes" id="UP000054558">
    <property type="component" value="Unassembled WGS sequence"/>
</dbReference>
<feature type="compositionally biased region" description="Pro residues" evidence="1">
    <location>
        <begin position="8"/>
        <end position="20"/>
    </location>
</feature>
<dbReference type="Pfam" id="PF08737">
    <property type="entry name" value="Rgp1"/>
    <property type="match status" value="1"/>
</dbReference>
<feature type="compositionally biased region" description="Acidic residues" evidence="1">
    <location>
        <begin position="598"/>
        <end position="610"/>
    </location>
</feature>
<dbReference type="PANTHER" id="PTHR12507">
    <property type="entry name" value="REDUCED GROWTH PHENOTYPE 1 RGP1, YEAST -RELATED"/>
    <property type="match status" value="1"/>
</dbReference>
<evidence type="ECO:0000313" key="2">
    <source>
        <dbReference type="EMBL" id="GAQ79007.1"/>
    </source>
</evidence>
<proteinExistence type="predicted"/>
<dbReference type="OrthoDB" id="1918at2759"/>
<dbReference type="GO" id="GO:0042147">
    <property type="term" value="P:retrograde transport, endosome to Golgi"/>
    <property type="evidence" value="ECO:0000318"/>
    <property type="project" value="GO_Central"/>
</dbReference>
<dbReference type="STRING" id="105231.A0A1Y1HR10"/>
<feature type="region of interest" description="Disordered" evidence="1">
    <location>
        <begin position="546"/>
        <end position="610"/>
    </location>
</feature>
<reference evidence="2 3" key="1">
    <citation type="journal article" date="2014" name="Nat. Commun.">
        <title>Klebsormidium flaccidum genome reveals primary factors for plant terrestrial adaptation.</title>
        <authorList>
            <person name="Hori K."/>
            <person name="Maruyama F."/>
            <person name="Fujisawa T."/>
            <person name="Togashi T."/>
            <person name="Yamamoto N."/>
            <person name="Seo M."/>
            <person name="Sato S."/>
            <person name="Yamada T."/>
            <person name="Mori H."/>
            <person name="Tajima N."/>
            <person name="Moriyama T."/>
            <person name="Ikeuchi M."/>
            <person name="Watanabe M."/>
            <person name="Wada H."/>
            <person name="Kobayashi K."/>
            <person name="Saito M."/>
            <person name="Masuda T."/>
            <person name="Sasaki-Sekimoto Y."/>
            <person name="Mashiguchi K."/>
            <person name="Awai K."/>
            <person name="Shimojima M."/>
            <person name="Masuda S."/>
            <person name="Iwai M."/>
            <person name="Nobusawa T."/>
            <person name="Narise T."/>
            <person name="Kondo S."/>
            <person name="Saito H."/>
            <person name="Sato R."/>
            <person name="Murakawa M."/>
            <person name="Ihara Y."/>
            <person name="Oshima-Yamada Y."/>
            <person name="Ohtaka K."/>
            <person name="Satoh M."/>
            <person name="Sonobe K."/>
            <person name="Ishii M."/>
            <person name="Ohtani R."/>
            <person name="Kanamori-Sato M."/>
            <person name="Honoki R."/>
            <person name="Miyazaki D."/>
            <person name="Mochizuki H."/>
            <person name="Umetsu J."/>
            <person name="Higashi K."/>
            <person name="Shibata D."/>
            <person name="Kamiya Y."/>
            <person name="Sato N."/>
            <person name="Nakamura Y."/>
            <person name="Tabata S."/>
            <person name="Ida S."/>
            <person name="Kurokawa K."/>
            <person name="Ohta H."/>
        </authorList>
    </citation>
    <scope>NUCLEOTIDE SEQUENCE [LARGE SCALE GENOMIC DNA]</scope>
    <source>
        <strain evidence="2 3">NIES-2285</strain>
    </source>
</reference>
<protein>
    <recommendedName>
        <fullName evidence="4">Reduced growth phenotype protein 1</fullName>
    </recommendedName>
</protein>
<keyword evidence="3" id="KW-1185">Reference proteome</keyword>
<feature type="compositionally biased region" description="Polar residues" evidence="1">
    <location>
        <begin position="308"/>
        <end position="321"/>
    </location>
</feature>
<dbReference type="AlphaFoldDB" id="A0A1Y1HR10"/>
<gene>
    <name evidence="2" type="ORF">KFL_000220380</name>
</gene>
<feature type="compositionally biased region" description="Basic and acidic residues" evidence="1">
    <location>
        <begin position="555"/>
        <end position="568"/>
    </location>
</feature>
<evidence type="ECO:0000313" key="3">
    <source>
        <dbReference type="Proteomes" id="UP000054558"/>
    </source>
</evidence>
<evidence type="ECO:0000256" key="1">
    <source>
        <dbReference type="SAM" id="MobiDB-lite"/>
    </source>
</evidence>
<sequence>MFKSQSAGPPPKSSASPPPSVRITVGRPAYRPGEQVIASIDVHNERFVQHSQARTPNGGSQSSAVADLQHAVLIKDVSVEIRGMEKVDPTWIMTPKVSGGGGGRGERLILTSEVTPLASNLLLKPGGTKTWAIRATLPKVLPPSYRGTALRYAYFIVVTVTYGPVVMAADDPSSSVQPTQSTLPVVERAPFRVWSLPGASGLGEEAEDGIELYEDGGIVPTSPVEIGILCREKTARSNWIAAAEALSGGEEDDGDPPPRNEASASQPIEVPAKSPTLRAISLPVDRTPFPPGSPLDSRGSPSAFFLGGSQSIPASRTQSNGTELADAPIASKSGNGTPELERASSLDLRAFTSTPIPPAPGILARNDSDDMSSPPPSPLLSAIRGRTYNIRIGDQLLVRFSPRNPEPVYTLGDAVSGTLDFSDHRPGERRCLKVSVTLETQEIVTPSFLHPSRRGPSGSQIIPKVQTEYHELSADLIHTHFIFTIPGDAPQSFTTPLVDVKWTLRFEFLASPQARTDGAKLDRRAQQDRIERAEWAMPVLVHAPLAAEKAPAATKRREGGSARKEREGGYQATSPGAKSLMGSPKTLDFGDVPAPQDDAVDESEQENDLR</sequence>
<feature type="region of interest" description="Disordered" evidence="1">
    <location>
        <begin position="246"/>
        <end position="321"/>
    </location>
</feature>
<dbReference type="GO" id="GO:0005829">
    <property type="term" value="C:cytosol"/>
    <property type="evidence" value="ECO:0007669"/>
    <property type="project" value="GOC"/>
</dbReference>
<dbReference type="InterPro" id="IPR014848">
    <property type="entry name" value="Rgp1"/>
</dbReference>
<name>A0A1Y1HR10_KLENI</name>
<accession>A0A1Y1HR10</accession>
<dbReference type="EMBL" id="DF236971">
    <property type="protein sequence ID" value="GAQ79007.1"/>
    <property type="molecule type" value="Genomic_DNA"/>
</dbReference>
<dbReference type="OMA" id="RYMYYVR"/>
<evidence type="ECO:0008006" key="4">
    <source>
        <dbReference type="Google" id="ProtNLM"/>
    </source>
</evidence>
<organism evidence="2 3">
    <name type="scientific">Klebsormidium nitens</name>
    <name type="common">Green alga</name>
    <name type="synonym">Ulothrix nitens</name>
    <dbReference type="NCBI Taxonomy" id="105231"/>
    <lineage>
        <taxon>Eukaryota</taxon>
        <taxon>Viridiplantae</taxon>
        <taxon>Streptophyta</taxon>
        <taxon>Klebsormidiophyceae</taxon>
        <taxon>Klebsormidiales</taxon>
        <taxon>Klebsormidiaceae</taxon>
        <taxon>Klebsormidium</taxon>
    </lineage>
</organism>